<protein>
    <recommendedName>
        <fullName evidence="3">Carboxylic ester hydrolase</fullName>
        <ecNumber evidence="3">3.1.1.-</ecNumber>
    </recommendedName>
</protein>
<feature type="domain" description="Carboxylesterase type B" evidence="4">
    <location>
        <begin position="2"/>
        <end position="459"/>
    </location>
</feature>
<dbReference type="EMBL" id="AWFF01000034">
    <property type="protein sequence ID" value="KCZ54767.1"/>
    <property type="molecule type" value="Genomic_DNA"/>
</dbReference>
<name>A0A062U908_9PROT</name>
<dbReference type="PATRIC" id="fig|1280946.3.peg.1667"/>
<dbReference type="GO" id="GO:0016787">
    <property type="term" value="F:hydrolase activity"/>
    <property type="evidence" value="ECO:0007669"/>
    <property type="project" value="UniProtKB-KW"/>
</dbReference>
<dbReference type="Pfam" id="PF00135">
    <property type="entry name" value="COesterase"/>
    <property type="match status" value="1"/>
</dbReference>
<dbReference type="PANTHER" id="PTHR11559">
    <property type="entry name" value="CARBOXYLESTERASE"/>
    <property type="match status" value="1"/>
</dbReference>
<keyword evidence="2 3" id="KW-0378">Hydrolase</keyword>
<comment type="similarity">
    <text evidence="1 3">Belongs to the type-B carboxylesterase/lipase family.</text>
</comment>
<evidence type="ECO:0000256" key="3">
    <source>
        <dbReference type="RuleBase" id="RU361235"/>
    </source>
</evidence>
<accession>A0A062U908</accession>
<dbReference type="InterPro" id="IPR050309">
    <property type="entry name" value="Type-B_Carboxylest/Lipase"/>
</dbReference>
<evidence type="ECO:0000259" key="4">
    <source>
        <dbReference type="Pfam" id="PF00135"/>
    </source>
</evidence>
<comment type="caution">
    <text evidence="5">The sequence shown here is derived from an EMBL/GenBank/DDBJ whole genome shotgun (WGS) entry which is preliminary data.</text>
</comment>
<dbReference type="AlphaFoldDB" id="A0A062U908"/>
<dbReference type="PROSITE" id="PS00122">
    <property type="entry name" value="CARBOXYLESTERASE_B_1"/>
    <property type="match status" value="1"/>
</dbReference>
<dbReference type="SUPFAM" id="SSF53474">
    <property type="entry name" value="alpha/beta-Hydrolases"/>
    <property type="match status" value="1"/>
</dbReference>
<sequence length="485" mass="53926">MVFRGMRYGESTAGRNRFMPPQAPSAWAGIREAYEFGDQSPQQDTFLAGAETMSDDCLRINVWTPAADTAKRPVMLWFHGGGFEAGAGSINIYDGTNIAKRGDVVVATINHRLNVFGHCHLGDVLGDDFARSGNVGYLDLVAAMNWVRTNISRFGGDPDNIMIYGQSGGGRKVSLCYAGEDAEGLFHKGAIQSGAHIAVQPREMANELTYELLKELQIAPGDAIKLQTLSVAELTAAQLKVRDRMRNRFSPVLDGECFEQHPFYPEAPKRSSHLPLIVGTTRTELTSQLGRRPGIFDMDKAQAMGALKMFLPQEDIKEAFETFQASRPEANPSEVFFTIASARGYVRDQTLLAEARARSGGTGDTYVYRLMWRQPVEGGRRVSQHSLDLPFVFDNVDTVPHITGPETEETRAMVDAMANAWISFAHDGNPNNPSLPEWKPFGLEDRYTMMFDVPSHLESDPHKAEREFMSRYESQQLKGVALHRR</sequence>
<evidence type="ECO:0000313" key="5">
    <source>
        <dbReference type="EMBL" id="KCZ54767.1"/>
    </source>
</evidence>
<organism evidence="5 6">
    <name type="scientific">Hyphomonas beringensis</name>
    <dbReference type="NCBI Taxonomy" id="1280946"/>
    <lineage>
        <taxon>Bacteria</taxon>
        <taxon>Pseudomonadati</taxon>
        <taxon>Pseudomonadota</taxon>
        <taxon>Alphaproteobacteria</taxon>
        <taxon>Hyphomonadales</taxon>
        <taxon>Hyphomonadaceae</taxon>
        <taxon>Hyphomonas</taxon>
    </lineage>
</organism>
<dbReference type="InterPro" id="IPR019826">
    <property type="entry name" value="Carboxylesterase_B_AS"/>
</dbReference>
<dbReference type="STRING" id="1280946.HY29_13290"/>
<dbReference type="InterPro" id="IPR029058">
    <property type="entry name" value="AB_hydrolase_fold"/>
</dbReference>
<evidence type="ECO:0000256" key="2">
    <source>
        <dbReference type="ARBA" id="ARBA00022801"/>
    </source>
</evidence>
<reference evidence="5 6" key="1">
    <citation type="journal article" date="2014" name="Antonie Van Leeuwenhoek">
        <title>Hyphomonas beringensis sp. nov. and Hyphomonas chukchiensis sp. nov., isolated from surface seawater of the Bering Sea and Chukchi Sea.</title>
        <authorList>
            <person name="Li C."/>
            <person name="Lai Q."/>
            <person name="Li G."/>
            <person name="Dong C."/>
            <person name="Wang J."/>
            <person name="Liao Y."/>
            <person name="Shao Z."/>
        </authorList>
    </citation>
    <scope>NUCLEOTIDE SEQUENCE [LARGE SCALE GENOMIC DNA]</scope>
    <source>
        <strain evidence="5 6">25B14_1</strain>
    </source>
</reference>
<dbReference type="Proteomes" id="UP000027037">
    <property type="component" value="Unassembled WGS sequence"/>
</dbReference>
<proteinExistence type="inferred from homology"/>
<dbReference type="ESTHER" id="9rhob-a0a062u908">
    <property type="family name" value="Carb_B_Bacteria"/>
</dbReference>
<dbReference type="eggNOG" id="COG2272">
    <property type="taxonomic scope" value="Bacteria"/>
</dbReference>
<dbReference type="InterPro" id="IPR002018">
    <property type="entry name" value="CarbesteraseB"/>
</dbReference>
<evidence type="ECO:0000256" key="1">
    <source>
        <dbReference type="ARBA" id="ARBA00005964"/>
    </source>
</evidence>
<evidence type="ECO:0000313" key="6">
    <source>
        <dbReference type="Proteomes" id="UP000027037"/>
    </source>
</evidence>
<dbReference type="EC" id="3.1.1.-" evidence="3"/>
<dbReference type="Gene3D" id="3.40.50.1820">
    <property type="entry name" value="alpha/beta hydrolase"/>
    <property type="match status" value="1"/>
</dbReference>
<gene>
    <name evidence="5" type="ORF">HY29_13290</name>
</gene>
<keyword evidence="6" id="KW-1185">Reference proteome</keyword>